<organism evidence="1 2">
    <name type="scientific">Paenibacillus hunanensis</name>
    <dbReference type="NCBI Taxonomy" id="539262"/>
    <lineage>
        <taxon>Bacteria</taxon>
        <taxon>Bacillati</taxon>
        <taxon>Bacillota</taxon>
        <taxon>Bacilli</taxon>
        <taxon>Bacillales</taxon>
        <taxon>Paenibacillaceae</taxon>
        <taxon>Paenibacillus</taxon>
    </lineage>
</organism>
<evidence type="ECO:0000313" key="2">
    <source>
        <dbReference type="Proteomes" id="UP001185028"/>
    </source>
</evidence>
<gene>
    <name evidence="1" type="ORF">JOC58_001228</name>
</gene>
<keyword evidence="2" id="KW-1185">Reference proteome</keyword>
<sequence length="312" mass="34450">MSRIPKIRATLKAKLAELIPAWQGKVLDILPVTAALAGPCAVITFAEEVQKSSWAGYRRIVKIWPYAAPTAGGMEQVEAWCDVLIRKLHQTRLVDDTGAAFTCVYLGAADSDHLDLAGALLTRPIRFGVYVPEPTDEEDRVIAAESNTTTVTETATATSLIEQIEPTDPWLDALNRWTSEQLGTGWTLYNDAWPSGYVAPSILWRLTGVSSTAAGTSAFELRKQWVGHVYGTSEQQNKRIAGELVERLNAVVKLPLNKEERRYVTVGEASADLQADAFLNGQIRLTLFRRTSRDLPNAPLIREVHQNPVLDE</sequence>
<reference evidence="1 2" key="1">
    <citation type="submission" date="2023-07" db="EMBL/GenBank/DDBJ databases">
        <title>Genomic Encyclopedia of Type Strains, Phase IV (KMG-IV): sequencing the most valuable type-strain genomes for metagenomic binning, comparative biology and taxonomic classification.</title>
        <authorList>
            <person name="Goeker M."/>
        </authorList>
    </citation>
    <scope>NUCLEOTIDE SEQUENCE [LARGE SCALE GENOMIC DNA]</scope>
    <source>
        <strain evidence="1 2">DSM 22170</strain>
    </source>
</reference>
<accession>A0ABU1IVQ6</accession>
<dbReference type="RefSeq" id="WP_188773549.1">
    <property type="nucleotide sequence ID" value="NZ_BMMB01000001.1"/>
</dbReference>
<dbReference type="EMBL" id="JAVDQH010000004">
    <property type="protein sequence ID" value="MDR6243341.1"/>
    <property type="molecule type" value="Genomic_DNA"/>
</dbReference>
<evidence type="ECO:0000313" key="1">
    <source>
        <dbReference type="EMBL" id="MDR6243341.1"/>
    </source>
</evidence>
<proteinExistence type="predicted"/>
<name>A0ABU1IVQ6_9BACL</name>
<comment type="caution">
    <text evidence="1">The sequence shown here is derived from an EMBL/GenBank/DDBJ whole genome shotgun (WGS) entry which is preliminary data.</text>
</comment>
<dbReference type="Proteomes" id="UP001185028">
    <property type="component" value="Unassembled WGS sequence"/>
</dbReference>
<protein>
    <submittedName>
        <fullName evidence="1">Uncharacterized protein</fullName>
    </submittedName>
</protein>